<dbReference type="GO" id="GO:0016740">
    <property type="term" value="F:transferase activity"/>
    <property type="evidence" value="ECO:0007669"/>
    <property type="project" value="UniProtKB-KW"/>
</dbReference>
<reference evidence="1 2" key="1">
    <citation type="submission" date="2020-08" db="EMBL/GenBank/DDBJ databases">
        <title>Genomic Encyclopedia of Archaeal and Bacterial Type Strains, Phase II (KMG-II): from individual species to whole genera.</title>
        <authorList>
            <person name="Goeker M."/>
        </authorList>
    </citation>
    <scope>NUCLEOTIDE SEQUENCE [LARGE SCALE GENOMIC DNA]</scope>
    <source>
        <strain evidence="1 2">DSM 23288</strain>
    </source>
</reference>
<dbReference type="Gene3D" id="3.40.50.2000">
    <property type="entry name" value="Glycogen Phosphorylase B"/>
    <property type="match status" value="1"/>
</dbReference>
<accession>A0A840IER2</accession>
<dbReference type="AlphaFoldDB" id="A0A840IER2"/>
<proteinExistence type="predicted"/>
<keyword evidence="1" id="KW-0808">Transferase</keyword>
<dbReference type="Pfam" id="PF13692">
    <property type="entry name" value="Glyco_trans_1_4"/>
    <property type="match status" value="1"/>
</dbReference>
<evidence type="ECO:0000313" key="1">
    <source>
        <dbReference type="EMBL" id="MBB4663497.1"/>
    </source>
</evidence>
<sequence>MQIVSLVPEGAPSSLYRSFIPMQALAINGHRVHVEERNAVGDPGPLLDVDVVHFFRLSHQPARRLARQLRQAGVGIVYDNDFDLTAAPSGHPVAAALRGLGGQRAIADEHAMVRLADVVVAPTEELAERYRAAGAADVQVVENFLPPTFTRPRTLPGRGVTVGWAAMAEHRWDFDRLGIRDALVNLLERHLHLRLLAIGTDLGISSPRYEFLDWQAYDDLPGQLARCDVAIAPLADVSFNQTRSNVKLKEYAALGIPWLASPVGGYAWMGEAEGGRLVADGEWSSALHALVVDEEARRRLSAAGRRWAAKEVVLDHVGELEAVFEHAAAAGRAG</sequence>
<evidence type="ECO:0000313" key="2">
    <source>
        <dbReference type="Proteomes" id="UP000585272"/>
    </source>
</evidence>
<organism evidence="1 2">
    <name type="scientific">Conexibacter arvalis</name>
    <dbReference type="NCBI Taxonomy" id="912552"/>
    <lineage>
        <taxon>Bacteria</taxon>
        <taxon>Bacillati</taxon>
        <taxon>Actinomycetota</taxon>
        <taxon>Thermoleophilia</taxon>
        <taxon>Solirubrobacterales</taxon>
        <taxon>Conexibacteraceae</taxon>
        <taxon>Conexibacter</taxon>
    </lineage>
</organism>
<keyword evidence="2" id="KW-1185">Reference proteome</keyword>
<name>A0A840IER2_9ACTN</name>
<protein>
    <submittedName>
        <fullName evidence="1">Glycosyltransferase involved in cell wall biosynthesis</fullName>
    </submittedName>
</protein>
<comment type="caution">
    <text evidence="1">The sequence shown here is derived from an EMBL/GenBank/DDBJ whole genome shotgun (WGS) entry which is preliminary data.</text>
</comment>
<dbReference type="RefSeq" id="WP_183343224.1">
    <property type="nucleotide sequence ID" value="NZ_JACHNU010000004.1"/>
</dbReference>
<gene>
    <name evidence="1" type="ORF">BDZ31_003092</name>
</gene>
<dbReference type="SUPFAM" id="SSF53756">
    <property type="entry name" value="UDP-Glycosyltransferase/glycogen phosphorylase"/>
    <property type="match status" value="1"/>
</dbReference>
<dbReference type="Proteomes" id="UP000585272">
    <property type="component" value="Unassembled WGS sequence"/>
</dbReference>
<dbReference type="EMBL" id="JACHNU010000004">
    <property type="protein sequence ID" value="MBB4663497.1"/>
    <property type="molecule type" value="Genomic_DNA"/>
</dbReference>